<dbReference type="InterPro" id="IPR001810">
    <property type="entry name" value="F-box_dom"/>
</dbReference>
<dbReference type="EMBL" id="JAUKUA010000006">
    <property type="protein sequence ID" value="KAK0707427.1"/>
    <property type="molecule type" value="Genomic_DNA"/>
</dbReference>
<dbReference type="Pfam" id="PF12937">
    <property type="entry name" value="F-box-like"/>
    <property type="match status" value="1"/>
</dbReference>
<feature type="domain" description="F-box" evidence="2">
    <location>
        <begin position="2"/>
        <end position="56"/>
    </location>
</feature>
<protein>
    <recommendedName>
        <fullName evidence="2">F-box domain-containing protein</fullName>
    </recommendedName>
</protein>
<dbReference type="AlphaFoldDB" id="A0AA40A182"/>
<dbReference type="PROSITE" id="PS50181">
    <property type="entry name" value="FBOX"/>
    <property type="match status" value="1"/>
</dbReference>
<name>A0AA40A182_9PEZI</name>
<feature type="region of interest" description="Disordered" evidence="1">
    <location>
        <begin position="121"/>
        <end position="141"/>
    </location>
</feature>
<proteinExistence type="predicted"/>
<dbReference type="Proteomes" id="UP001172102">
    <property type="component" value="Unassembled WGS sequence"/>
</dbReference>
<reference evidence="3" key="1">
    <citation type="submission" date="2023-06" db="EMBL/GenBank/DDBJ databases">
        <title>Genome-scale phylogeny and comparative genomics of the fungal order Sordariales.</title>
        <authorList>
            <consortium name="Lawrence Berkeley National Laboratory"/>
            <person name="Hensen N."/>
            <person name="Bonometti L."/>
            <person name="Westerberg I."/>
            <person name="Brannstrom I.O."/>
            <person name="Guillou S."/>
            <person name="Cros-Aarteil S."/>
            <person name="Calhoun S."/>
            <person name="Haridas S."/>
            <person name="Kuo A."/>
            <person name="Mondo S."/>
            <person name="Pangilinan J."/>
            <person name="Riley R."/>
            <person name="Labutti K."/>
            <person name="Andreopoulos B."/>
            <person name="Lipzen A."/>
            <person name="Chen C."/>
            <person name="Yanf M."/>
            <person name="Daum C."/>
            <person name="Ng V."/>
            <person name="Clum A."/>
            <person name="Steindorff A."/>
            <person name="Ohm R."/>
            <person name="Martin F."/>
            <person name="Silar P."/>
            <person name="Natvig D."/>
            <person name="Lalanne C."/>
            <person name="Gautier V."/>
            <person name="Ament-Velasquez S.L."/>
            <person name="Kruys A."/>
            <person name="Hutchinson M.I."/>
            <person name="Powell A.J."/>
            <person name="Barry K."/>
            <person name="Miller A.N."/>
            <person name="Grigoriev I.V."/>
            <person name="Debuchy R."/>
            <person name="Gladieux P."/>
            <person name="Thoren M.H."/>
            <person name="Johannesson H."/>
        </authorList>
    </citation>
    <scope>NUCLEOTIDE SEQUENCE</scope>
    <source>
        <strain evidence="3">SMH4607-1</strain>
    </source>
</reference>
<accession>A0AA40A182</accession>
<gene>
    <name evidence="3" type="ORF">B0H67DRAFT_495384</name>
</gene>
<dbReference type="InterPro" id="IPR036047">
    <property type="entry name" value="F-box-like_dom_sf"/>
</dbReference>
<dbReference type="SUPFAM" id="SSF81383">
    <property type="entry name" value="F-box domain"/>
    <property type="match status" value="1"/>
</dbReference>
<keyword evidence="4" id="KW-1185">Reference proteome</keyword>
<sequence>MKQTLSDLPDDVLRLILANLESARDLWALALSCHRLHRFVDDDGWRVFVRSRFRSLAIAIPGPAQSDPGRDGVDDTRDDAKTNSNEPRKGRPSYRQLAESLTWQSRCWDRRALRFQALQPTAKPRERGARNPRGGRFQPVVDAHLDPDTREEMVIWGAGEDVVARYRQPGGAAATKVTWAGSDGKDFGFGAGYDDVRALSIVRGQARYDGGRSFLTGRDNGELALLSAEPDRFGDRLVQFRPVSASVDGDEVDENTQRPVEQETINSLAVLRDGPKSLIAAATKSSVIVYGLPEDDATEATPLTIYDLRRDIFPSGTQLCRAAWMGQGEIMALALRGCNDPLRYLSITPTGWTHHTAAKNADIEQRYDITYGNVCPNSLQPVRPHASSKGGPSLLLSAWRDGTCRLQDLRTPSVFDAVYQDNIDPWADSEVLMTYGTERFISGGMNGETIKIFDFRWTKNYYHTSGLSCLGATPFPEPPQPFHKRPPGSDRTTPTACRRARCNHVAGLPCRWHEFSRDIYFRPNASFFLSKALPDRGPNSGVGSVWSLAKASDYSPNFYIGITGGILEANLQPSNPDFERIAPISRTSTPAETEPVVLCDPNFGFADWRDSHAVGRGYQSTLVAASMMETGDGEACKSNDRAIQLPRLMHPGQSWHESGAGVADFPHEYASLPKENTKYHRLDRRYHNA</sequence>
<evidence type="ECO:0000313" key="3">
    <source>
        <dbReference type="EMBL" id="KAK0707427.1"/>
    </source>
</evidence>
<feature type="region of interest" description="Disordered" evidence="1">
    <location>
        <begin position="60"/>
        <end position="96"/>
    </location>
</feature>
<evidence type="ECO:0000259" key="2">
    <source>
        <dbReference type="PROSITE" id="PS50181"/>
    </source>
</evidence>
<dbReference type="CDD" id="cd09917">
    <property type="entry name" value="F-box_SF"/>
    <property type="match status" value="1"/>
</dbReference>
<dbReference type="SUPFAM" id="SSF50978">
    <property type="entry name" value="WD40 repeat-like"/>
    <property type="match status" value="1"/>
</dbReference>
<dbReference type="InterPro" id="IPR036322">
    <property type="entry name" value="WD40_repeat_dom_sf"/>
</dbReference>
<evidence type="ECO:0000256" key="1">
    <source>
        <dbReference type="SAM" id="MobiDB-lite"/>
    </source>
</evidence>
<organism evidence="3 4">
    <name type="scientific">Lasiosphaeris hirsuta</name>
    <dbReference type="NCBI Taxonomy" id="260670"/>
    <lineage>
        <taxon>Eukaryota</taxon>
        <taxon>Fungi</taxon>
        <taxon>Dikarya</taxon>
        <taxon>Ascomycota</taxon>
        <taxon>Pezizomycotina</taxon>
        <taxon>Sordariomycetes</taxon>
        <taxon>Sordariomycetidae</taxon>
        <taxon>Sordariales</taxon>
        <taxon>Lasiosphaeriaceae</taxon>
        <taxon>Lasiosphaeris</taxon>
    </lineage>
</organism>
<evidence type="ECO:0000313" key="4">
    <source>
        <dbReference type="Proteomes" id="UP001172102"/>
    </source>
</evidence>
<comment type="caution">
    <text evidence="3">The sequence shown here is derived from an EMBL/GenBank/DDBJ whole genome shotgun (WGS) entry which is preliminary data.</text>
</comment>
<feature type="compositionally biased region" description="Basic and acidic residues" evidence="1">
    <location>
        <begin position="68"/>
        <end position="89"/>
    </location>
</feature>